<organism evidence="2 3">
    <name type="scientific">Salinomyces thailandicus</name>
    <dbReference type="NCBI Taxonomy" id="706561"/>
    <lineage>
        <taxon>Eukaryota</taxon>
        <taxon>Fungi</taxon>
        <taxon>Dikarya</taxon>
        <taxon>Ascomycota</taxon>
        <taxon>Pezizomycotina</taxon>
        <taxon>Dothideomycetes</taxon>
        <taxon>Dothideomycetidae</taxon>
        <taxon>Mycosphaerellales</taxon>
        <taxon>Teratosphaeriaceae</taxon>
        <taxon>Salinomyces</taxon>
    </lineage>
</organism>
<evidence type="ECO:0000313" key="2">
    <source>
        <dbReference type="EMBL" id="TKA31277.1"/>
    </source>
</evidence>
<accession>A0A4U0U899</accession>
<dbReference type="Proteomes" id="UP000308549">
    <property type="component" value="Unassembled WGS sequence"/>
</dbReference>
<dbReference type="Gene3D" id="1.10.1510.10">
    <property type="entry name" value="Uncharacterised protein YqeY/AIM41 PF09424, N-terminal domain"/>
    <property type="match status" value="1"/>
</dbReference>
<evidence type="ECO:0000313" key="3">
    <source>
        <dbReference type="Proteomes" id="UP000308549"/>
    </source>
</evidence>
<name>A0A4U0U899_9PEZI</name>
<sequence length="188" mass="19989">MASRLPLTLPRNLTASLLHSYATSSSTTAPAPPLLLKLRRDLKTAMQTKDTTRLNVLRSLLADVTNAAKSPTPLSTDVQLLSLLRKRAAAGKAATEEFKTAGREDLVEREESQVKVMEEYAGGVETVGGEEIRGAVVSAVEAMRQAEAKAVQMGEVMKKVLGPGGGLEGKPVERGEVARVVKEILGGK</sequence>
<reference evidence="2 3" key="1">
    <citation type="submission" date="2017-03" db="EMBL/GenBank/DDBJ databases">
        <title>Genomes of endolithic fungi from Antarctica.</title>
        <authorList>
            <person name="Coleine C."/>
            <person name="Masonjones S."/>
            <person name="Stajich J.E."/>
        </authorList>
    </citation>
    <scope>NUCLEOTIDE SEQUENCE [LARGE SCALE GENOMIC DNA]</scope>
    <source>
        <strain evidence="2 3">CCFEE 6315</strain>
    </source>
</reference>
<keyword evidence="1" id="KW-0496">Mitochondrion</keyword>
<dbReference type="AlphaFoldDB" id="A0A4U0U899"/>
<dbReference type="PANTHER" id="PTHR28055">
    <property type="entry name" value="ALTERED INHERITANCE OF MITOCHONDRIA PROTEIN 41, MITOCHONDRIAL"/>
    <property type="match status" value="1"/>
</dbReference>
<gene>
    <name evidence="1" type="primary">AIM41</name>
    <name evidence="2" type="ORF">B0A50_02122</name>
</gene>
<comment type="caution">
    <text evidence="2">The sequence shown here is derived from an EMBL/GenBank/DDBJ whole genome shotgun (WGS) entry which is preliminary data.</text>
</comment>
<comment type="similarity">
    <text evidence="1">Belongs to the AIM41 family.</text>
</comment>
<dbReference type="OrthoDB" id="538640at2759"/>
<dbReference type="InterPro" id="IPR003789">
    <property type="entry name" value="Asn/Gln_tRNA_amidoTrase-B-like"/>
</dbReference>
<dbReference type="GO" id="GO:0005739">
    <property type="term" value="C:mitochondrion"/>
    <property type="evidence" value="ECO:0007669"/>
    <property type="project" value="UniProtKB-SubCell"/>
</dbReference>
<dbReference type="EMBL" id="NAJL01000008">
    <property type="protein sequence ID" value="TKA31277.1"/>
    <property type="molecule type" value="Genomic_DNA"/>
</dbReference>
<dbReference type="GO" id="GO:0016884">
    <property type="term" value="F:carbon-nitrogen ligase activity, with glutamine as amido-N-donor"/>
    <property type="evidence" value="ECO:0007669"/>
    <property type="project" value="UniProtKB-UniRule"/>
</dbReference>
<dbReference type="InterPro" id="IPR019004">
    <property type="entry name" value="YqeY/Aim41"/>
</dbReference>
<dbReference type="PANTHER" id="PTHR28055:SF1">
    <property type="entry name" value="ALTERED INHERITANCE OF MITOCHONDRIA PROTEIN 41, MITOCHONDRIAL"/>
    <property type="match status" value="1"/>
</dbReference>
<dbReference type="Pfam" id="PF09424">
    <property type="entry name" value="YqeY"/>
    <property type="match status" value="1"/>
</dbReference>
<proteinExistence type="inferred from homology"/>
<protein>
    <recommendedName>
        <fullName evidence="1">Altered inheritance of mitochondria protein 41</fullName>
    </recommendedName>
</protein>
<evidence type="ECO:0000256" key="1">
    <source>
        <dbReference type="RuleBase" id="RU365099"/>
    </source>
</evidence>
<keyword evidence="3" id="KW-1185">Reference proteome</keyword>
<comment type="subcellular location">
    <subcellularLocation>
        <location evidence="1">Mitochondrion</location>
    </subcellularLocation>
</comment>
<dbReference type="InterPro" id="IPR042184">
    <property type="entry name" value="YqeY/Aim41_N"/>
</dbReference>
<dbReference type="SUPFAM" id="SSF89095">
    <property type="entry name" value="GatB/YqeY motif"/>
    <property type="match status" value="1"/>
</dbReference>